<organism evidence="2 3">
    <name type="scientific">Epichloe bromicola</name>
    <dbReference type="NCBI Taxonomy" id="79588"/>
    <lineage>
        <taxon>Eukaryota</taxon>
        <taxon>Fungi</taxon>
        <taxon>Dikarya</taxon>
        <taxon>Ascomycota</taxon>
        <taxon>Pezizomycotina</taxon>
        <taxon>Sordariomycetes</taxon>
        <taxon>Hypocreomycetidae</taxon>
        <taxon>Hypocreales</taxon>
        <taxon>Clavicipitaceae</taxon>
        <taxon>Epichloe</taxon>
    </lineage>
</organism>
<evidence type="ECO:0000313" key="3">
    <source>
        <dbReference type="Proteomes" id="UP001562357"/>
    </source>
</evidence>
<feature type="region of interest" description="Disordered" evidence="1">
    <location>
        <begin position="73"/>
        <end position="156"/>
    </location>
</feature>
<proteinExistence type="predicted"/>
<gene>
    <name evidence="2" type="primary">g1960</name>
    <name evidence="2" type="ORF">EsDP_00001960</name>
</gene>
<dbReference type="EMBL" id="BAAFGZ010000048">
    <property type="protein sequence ID" value="GAB0133553.1"/>
    <property type="molecule type" value="Genomic_DNA"/>
</dbReference>
<evidence type="ECO:0000256" key="1">
    <source>
        <dbReference type="SAM" id="MobiDB-lite"/>
    </source>
</evidence>
<keyword evidence="3" id="KW-1185">Reference proteome</keyword>
<sequence>MEKMIPDQPKYKSIRFLSPQTLPPLCPRKSSPQFQRPDVEMVAAKMPDQPLELERVSMFGFGAIPNLEVSISSDAPLKRRLRPRRDKANETSNDADVVILNVKPRQGRNSSAWRHGSKAKPSSSAWQRVLKPKLGDKMLPIEIPDSEKKASSGPGP</sequence>
<comment type="caution">
    <text evidence="2">The sequence shown here is derived from an EMBL/GenBank/DDBJ whole genome shotgun (WGS) entry which is preliminary data.</text>
</comment>
<name>A0ABQ0CJD0_9HYPO</name>
<dbReference type="Proteomes" id="UP001562357">
    <property type="component" value="Unassembled WGS sequence"/>
</dbReference>
<accession>A0ABQ0CJD0</accession>
<evidence type="ECO:0000313" key="2">
    <source>
        <dbReference type="EMBL" id="GAB0133553.1"/>
    </source>
</evidence>
<reference evidence="3" key="1">
    <citation type="submission" date="2024-06" db="EMBL/GenBank/DDBJ databases">
        <title>Draft Genome Sequences of Epichloe bromicola Strains Isolated from Elymus ciliaris.</title>
        <authorList>
            <consortium name="Epichloe bromicola genome sequencing consortium"/>
            <person name="Miura A."/>
            <person name="Imano S."/>
            <person name="Ashida A."/>
            <person name="Sato I."/>
            <person name="Chiba S."/>
            <person name="Tanaka A."/>
            <person name="Camagna M."/>
            <person name="Takemoto D."/>
        </authorList>
    </citation>
    <scope>NUCLEOTIDE SEQUENCE [LARGE SCALE GENOMIC DNA]</scope>
    <source>
        <strain evidence="3">DP</strain>
    </source>
</reference>
<protein>
    <submittedName>
        <fullName evidence="2">Uncharacterized protein</fullName>
    </submittedName>
</protein>